<dbReference type="Gene3D" id="3.20.20.140">
    <property type="entry name" value="Metal-dependent hydrolases"/>
    <property type="match status" value="1"/>
</dbReference>
<dbReference type="GO" id="GO:0009897">
    <property type="term" value="C:external side of plasma membrane"/>
    <property type="evidence" value="ECO:0007669"/>
    <property type="project" value="TreeGrafter"/>
</dbReference>
<dbReference type="GO" id="GO:0060169">
    <property type="term" value="P:negative regulation of adenosine receptor signaling pathway"/>
    <property type="evidence" value="ECO:0007669"/>
    <property type="project" value="TreeGrafter"/>
</dbReference>
<dbReference type="GO" id="GO:0009168">
    <property type="term" value="P:purine ribonucleoside monophosphate biosynthetic process"/>
    <property type="evidence" value="ECO:0007669"/>
    <property type="project" value="InterPro"/>
</dbReference>
<dbReference type="PANTHER" id="PTHR11409">
    <property type="entry name" value="ADENOSINE DEAMINASE"/>
    <property type="match status" value="1"/>
</dbReference>
<reference evidence="11" key="1">
    <citation type="submission" date="2020-07" db="EMBL/GenBank/DDBJ databases">
        <title>The High-quality genome of the commercially important snow crab, Chionoecetes opilio.</title>
        <authorList>
            <person name="Jeong J.-H."/>
            <person name="Ryu S."/>
        </authorList>
    </citation>
    <scope>NUCLEOTIDE SEQUENCE</scope>
    <source>
        <strain evidence="11">MADBK_172401_WGS</strain>
        <tissue evidence="11">Digestive gland</tissue>
    </source>
</reference>
<evidence type="ECO:0000256" key="8">
    <source>
        <dbReference type="ARBA" id="ARBA00022833"/>
    </source>
</evidence>
<dbReference type="InterPro" id="IPR006330">
    <property type="entry name" value="Ado/ade_deaminase"/>
</dbReference>
<dbReference type="GO" id="GO:0006154">
    <property type="term" value="P:adenosine catabolic process"/>
    <property type="evidence" value="ECO:0007669"/>
    <property type="project" value="TreeGrafter"/>
</dbReference>
<dbReference type="AlphaFoldDB" id="A0A8J4Y6X2"/>
<evidence type="ECO:0000256" key="3">
    <source>
        <dbReference type="ARBA" id="ARBA00006676"/>
    </source>
</evidence>
<evidence type="ECO:0000256" key="5">
    <source>
        <dbReference type="ARBA" id="ARBA00018099"/>
    </source>
</evidence>
<evidence type="ECO:0000259" key="10">
    <source>
        <dbReference type="Pfam" id="PF00962"/>
    </source>
</evidence>
<comment type="caution">
    <text evidence="11">The sequence shown here is derived from an EMBL/GenBank/DDBJ whole genome shotgun (WGS) entry which is preliminary data.</text>
</comment>
<dbReference type="GO" id="GO:0043103">
    <property type="term" value="P:hypoxanthine salvage"/>
    <property type="evidence" value="ECO:0007669"/>
    <property type="project" value="TreeGrafter"/>
</dbReference>
<evidence type="ECO:0000256" key="9">
    <source>
        <dbReference type="SAM" id="MobiDB-lite"/>
    </source>
</evidence>
<dbReference type="GO" id="GO:0005829">
    <property type="term" value="C:cytosol"/>
    <property type="evidence" value="ECO:0007669"/>
    <property type="project" value="TreeGrafter"/>
</dbReference>
<feature type="region of interest" description="Disordered" evidence="9">
    <location>
        <begin position="387"/>
        <end position="413"/>
    </location>
</feature>
<dbReference type="GO" id="GO:0046103">
    <property type="term" value="P:inosine biosynthetic process"/>
    <property type="evidence" value="ECO:0007669"/>
    <property type="project" value="TreeGrafter"/>
</dbReference>
<dbReference type="Proteomes" id="UP000770661">
    <property type="component" value="Unassembled WGS sequence"/>
</dbReference>
<comment type="similarity">
    <text evidence="3">Belongs to the metallo-dependent hydrolases superfamily. Adenosine and AMP deaminases family.</text>
</comment>
<dbReference type="Pfam" id="PF00962">
    <property type="entry name" value="A_deaminase"/>
    <property type="match status" value="1"/>
</dbReference>
<dbReference type="PANTHER" id="PTHR11409:SF43">
    <property type="entry name" value="ADENOSINE DEAMINASE"/>
    <property type="match status" value="1"/>
</dbReference>
<evidence type="ECO:0000256" key="7">
    <source>
        <dbReference type="ARBA" id="ARBA00022801"/>
    </source>
</evidence>
<comment type="subcellular location">
    <subcellularLocation>
        <location evidence="2">Cell membrane</location>
        <topology evidence="2">Peripheral membrane protein</topology>
        <orientation evidence="2">Extracellular side</orientation>
    </subcellularLocation>
</comment>
<name>A0A8J4Y6X2_CHIOP</name>
<evidence type="ECO:0000256" key="4">
    <source>
        <dbReference type="ARBA" id="ARBA00012784"/>
    </source>
</evidence>
<proteinExistence type="inferred from homology"/>
<dbReference type="PROSITE" id="PS00485">
    <property type="entry name" value="A_DEAMINASE"/>
    <property type="match status" value="1"/>
</dbReference>
<dbReference type="OrthoDB" id="272271at2759"/>
<evidence type="ECO:0000256" key="2">
    <source>
        <dbReference type="ARBA" id="ARBA00004296"/>
    </source>
</evidence>
<organism evidence="11 12">
    <name type="scientific">Chionoecetes opilio</name>
    <name type="common">Atlantic snow crab</name>
    <name type="synonym">Cancer opilio</name>
    <dbReference type="NCBI Taxonomy" id="41210"/>
    <lineage>
        <taxon>Eukaryota</taxon>
        <taxon>Metazoa</taxon>
        <taxon>Ecdysozoa</taxon>
        <taxon>Arthropoda</taxon>
        <taxon>Crustacea</taxon>
        <taxon>Multicrustacea</taxon>
        <taxon>Malacostraca</taxon>
        <taxon>Eumalacostraca</taxon>
        <taxon>Eucarida</taxon>
        <taxon>Decapoda</taxon>
        <taxon>Pleocyemata</taxon>
        <taxon>Brachyura</taxon>
        <taxon>Eubrachyura</taxon>
        <taxon>Majoidea</taxon>
        <taxon>Majidae</taxon>
        <taxon>Chionoecetes</taxon>
    </lineage>
</organism>
<gene>
    <name evidence="11" type="primary">ada_2</name>
    <name evidence="11" type="ORF">GWK47_054572</name>
</gene>
<comment type="cofactor">
    <cofactor evidence="1">
        <name>Zn(2+)</name>
        <dbReference type="ChEBI" id="CHEBI:29105"/>
    </cofactor>
</comment>
<dbReference type="GO" id="GO:0046872">
    <property type="term" value="F:metal ion binding"/>
    <property type="evidence" value="ECO:0007669"/>
    <property type="project" value="UniProtKB-KW"/>
</dbReference>
<dbReference type="InterPro" id="IPR032466">
    <property type="entry name" value="Metal_Hydrolase"/>
</dbReference>
<keyword evidence="6" id="KW-0479">Metal-binding</keyword>
<accession>A0A8J4Y6X2</accession>
<dbReference type="InterPro" id="IPR001365">
    <property type="entry name" value="A_deaminase_dom"/>
</dbReference>
<evidence type="ECO:0000313" key="11">
    <source>
        <dbReference type="EMBL" id="KAG0717384.1"/>
    </source>
</evidence>
<dbReference type="EC" id="3.5.4.4" evidence="4"/>
<evidence type="ECO:0000256" key="1">
    <source>
        <dbReference type="ARBA" id="ARBA00001947"/>
    </source>
</evidence>
<feature type="domain" description="Adenosine deaminase" evidence="10">
    <location>
        <begin position="16"/>
        <end position="370"/>
    </location>
</feature>
<evidence type="ECO:0000256" key="6">
    <source>
        <dbReference type="ARBA" id="ARBA00022723"/>
    </source>
</evidence>
<dbReference type="EMBL" id="JACEEZ010017686">
    <property type="protein sequence ID" value="KAG0717384.1"/>
    <property type="molecule type" value="Genomic_DNA"/>
</dbReference>
<dbReference type="NCBIfam" id="TIGR01430">
    <property type="entry name" value="aden_deam"/>
    <property type="match status" value="1"/>
</dbReference>
<keyword evidence="8" id="KW-0862">Zinc</keyword>
<dbReference type="InterPro" id="IPR006650">
    <property type="entry name" value="A/AMP_deam_AS"/>
</dbReference>
<evidence type="ECO:0000313" key="12">
    <source>
        <dbReference type="Proteomes" id="UP000770661"/>
    </source>
</evidence>
<keyword evidence="7" id="KW-0378">Hydrolase</keyword>
<keyword evidence="12" id="KW-1185">Reference proteome</keyword>
<sequence>MSLIFNEPLKHRPKSRVELHVHLDGAIRHETLWEVMRQKGLSLPGNGSLSDLKEALKVQEPRDLAHFLQAFAIFLPAVVGDAALMERMAYEFLEDQARECVAYCEVRFCPHLLLPSHNLTPSEQETQLNGSVNGAKEMVVEDVMDAVLKGLARGEQQFGTKARVILCCFWGQSEWSWDILRLCEEYKERGVVGIDLAGVEGLGSESESFTKSAVECAVFEAAKEKGIHRTIHAGEEGPASGVQKAVEMFGAERIGHGYHVLEDEEVYKMCQQENIHFEMCPHSSFLTGSVKSLTTPSKRHPILRFAEDEVSFSINTDDPTLTHTRLSDEYKLLISWGLTEAHLTRANFQAALHSFLPPKEKKQLIDQLKEAYGFIHYSLPPILCSTSTSPSETRTSTPPPKPSVTFGTWADRS</sequence>
<protein>
    <recommendedName>
        <fullName evidence="5">Adenosine deaminase</fullName>
        <ecNumber evidence="4">3.5.4.4</ecNumber>
    </recommendedName>
</protein>
<feature type="compositionally biased region" description="Low complexity" evidence="9">
    <location>
        <begin position="387"/>
        <end position="396"/>
    </location>
</feature>
<dbReference type="GO" id="GO:0004000">
    <property type="term" value="F:adenosine deaminase activity"/>
    <property type="evidence" value="ECO:0007669"/>
    <property type="project" value="UniProtKB-ARBA"/>
</dbReference>
<dbReference type="SUPFAM" id="SSF51556">
    <property type="entry name" value="Metallo-dependent hydrolases"/>
    <property type="match status" value="1"/>
</dbReference>